<comment type="subcellular location">
    <subcellularLocation>
        <location evidence="1">Nucleus</location>
    </subcellularLocation>
</comment>
<evidence type="ECO:0000256" key="4">
    <source>
        <dbReference type="ARBA" id="ARBA00023125"/>
    </source>
</evidence>
<accession>A0A9R1RCI4</accession>
<dbReference type="InterPro" id="IPR001005">
    <property type="entry name" value="SANT/Myb"/>
</dbReference>
<dbReference type="GO" id="GO:0003677">
    <property type="term" value="F:DNA binding"/>
    <property type="evidence" value="ECO:0007669"/>
    <property type="project" value="UniProtKB-KW"/>
</dbReference>
<evidence type="ECO:0000313" key="10">
    <source>
        <dbReference type="Proteomes" id="UP000324705"/>
    </source>
</evidence>
<keyword evidence="3" id="KW-0805">Transcription regulation</keyword>
<keyword evidence="10" id="KW-1185">Reference proteome</keyword>
<dbReference type="InterPro" id="IPR015495">
    <property type="entry name" value="Myb_TF_plants"/>
</dbReference>
<dbReference type="InterPro" id="IPR009057">
    <property type="entry name" value="Homeodomain-like_sf"/>
</dbReference>
<dbReference type="PROSITE" id="PS50090">
    <property type="entry name" value="MYB_LIKE"/>
    <property type="match status" value="1"/>
</dbReference>
<evidence type="ECO:0000259" key="8">
    <source>
        <dbReference type="PROSITE" id="PS51294"/>
    </source>
</evidence>
<dbReference type="Proteomes" id="UP000324705">
    <property type="component" value="Chromosome 2A"/>
</dbReference>
<evidence type="ECO:0000259" key="7">
    <source>
        <dbReference type="PROSITE" id="PS50090"/>
    </source>
</evidence>
<dbReference type="PANTHER" id="PTHR10641">
    <property type="entry name" value="MYB FAMILY TRANSCRIPTION FACTOR"/>
    <property type="match status" value="1"/>
</dbReference>
<dbReference type="GO" id="GO:0005634">
    <property type="term" value="C:nucleus"/>
    <property type="evidence" value="ECO:0007669"/>
    <property type="project" value="UniProtKB-SubCell"/>
</dbReference>
<dbReference type="InterPro" id="IPR017930">
    <property type="entry name" value="Myb_dom"/>
</dbReference>
<evidence type="ECO:0000256" key="2">
    <source>
        <dbReference type="ARBA" id="ARBA00022737"/>
    </source>
</evidence>
<dbReference type="AlphaFoldDB" id="A0A9R1RCI4"/>
<gene>
    <name evidence="9" type="ORF">TRITD_2Av1G255340</name>
</gene>
<evidence type="ECO:0000256" key="3">
    <source>
        <dbReference type="ARBA" id="ARBA00023015"/>
    </source>
</evidence>
<evidence type="ECO:0000256" key="1">
    <source>
        <dbReference type="ARBA" id="ARBA00004123"/>
    </source>
</evidence>
<name>A0A9R1RCI4_TRITD</name>
<evidence type="ECO:0000313" key="9">
    <source>
        <dbReference type="EMBL" id="VAH36337.1"/>
    </source>
</evidence>
<keyword evidence="4" id="KW-0238">DNA-binding</keyword>
<keyword evidence="2" id="KW-0677">Repeat</keyword>
<reference evidence="9 10" key="1">
    <citation type="submission" date="2017-09" db="EMBL/GenBank/DDBJ databases">
        <authorList>
            <consortium name="International Durum Wheat Genome Sequencing Consortium (IDWGSC)"/>
            <person name="Milanesi L."/>
        </authorList>
    </citation>
    <scope>NUCLEOTIDE SEQUENCE [LARGE SCALE GENOMIC DNA]</scope>
    <source>
        <strain evidence="10">cv. Svevo</strain>
    </source>
</reference>
<evidence type="ECO:0000256" key="6">
    <source>
        <dbReference type="ARBA" id="ARBA00023242"/>
    </source>
</evidence>
<dbReference type="EMBL" id="LT934113">
    <property type="protein sequence ID" value="VAH36337.1"/>
    <property type="molecule type" value="Genomic_DNA"/>
</dbReference>
<dbReference type="SUPFAM" id="SSF46689">
    <property type="entry name" value="Homeodomain-like"/>
    <property type="match status" value="1"/>
</dbReference>
<dbReference type="CDD" id="cd00167">
    <property type="entry name" value="SANT"/>
    <property type="match status" value="1"/>
</dbReference>
<dbReference type="PROSITE" id="PS51294">
    <property type="entry name" value="HTH_MYB"/>
    <property type="match status" value="1"/>
</dbReference>
<evidence type="ECO:0000256" key="5">
    <source>
        <dbReference type="ARBA" id="ARBA00023163"/>
    </source>
</evidence>
<organism evidence="9 10">
    <name type="scientific">Triticum turgidum subsp. durum</name>
    <name type="common">Durum wheat</name>
    <name type="synonym">Triticum durum</name>
    <dbReference type="NCBI Taxonomy" id="4567"/>
    <lineage>
        <taxon>Eukaryota</taxon>
        <taxon>Viridiplantae</taxon>
        <taxon>Streptophyta</taxon>
        <taxon>Embryophyta</taxon>
        <taxon>Tracheophyta</taxon>
        <taxon>Spermatophyta</taxon>
        <taxon>Magnoliopsida</taxon>
        <taxon>Liliopsida</taxon>
        <taxon>Poales</taxon>
        <taxon>Poaceae</taxon>
        <taxon>BOP clade</taxon>
        <taxon>Pooideae</taxon>
        <taxon>Triticodae</taxon>
        <taxon>Triticeae</taxon>
        <taxon>Triticinae</taxon>
        <taxon>Triticum</taxon>
    </lineage>
</organism>
<protein>
    <submittedName>
        <fullName evidence="9">Uncharacterized protein</fullName>
    </submittedName>
</protein>
<dbReference type="Gramene" id="TRITD2Av1G255340.1">
    <property type="protein sequence ID" value="TRITD2Av1G255340.1"/>
    <property type="gene ID" value="TRITD2Av1G255340"/>
</dbReference>
<keyword evidence="6" id="KW-0539">Nucleus</keyword>
<sequence length="244" mass="26798">MGRSPCCCHDVGVKKGPWTEEEDKTLVEHIQKRGGHVGSWRGLPKAAGLNRCGKSCRLRWTNYLRPDIKRGNFSDDEERLIITLHAGHGNKQAQLLQHLLQAGSNNDATNLVANLMAASNVGLNSSNSIVPNILLQDKFNMLPGTNYLQPGYLCNTSNFAEQDVVQQQLINAMSPGTSSFAAAEPADQLCNTAAFTARDIAPGIDMLPVQEFAGLMEPMEQLPNLCSLESDSFWKELLEDGYRL</sequence>
<dbReference type="FunFam" id="1.10.10.60:FF:000001">
    <property type="entry name" value="MYB-related transcription factor"/>
    <property type="match status" value="1"/>
</dbReference>
<dbReference type="Gene3D" id="1.10.10.60">
    <property type="entry name" value="Homeodomain-like"/>
    <property type="match status" value="1"/>
</dbReference>
<dbReference type="PANTHER" id="PTHR10641:SF985">
    <property type="entry name" value="GENOME ASSEMBLY, CHROMOSOME: II"/>
    <property type="match status" value="1"/>
</dbReference>
<dbReference type="Pfam" id="PF00249">
    <property type="entry name" value="Myb_DNA-binding"/>
    <property type="match status" value="1"/>
</dbReference>
<keyword evidence="5" id="KW-0804">Transcription</keyword>
<dbReference type="SMART" id="SM00717">
    <property type="entry name" value="SANT"/>
    <property type="match status" value="2"/>
</dbReference>
<proteinExistence type="predicted"/>
<feature type="domain" description="HTH myb-type" evidence="8">
    <location>
        <begin position="10"/>
        <end position="68"/>
    </location>
</feature>
<feature type="domain" description="Myb-like" evidence="7">
    <location>
        <begin position="10"/>
        <end position="64"/>
    </location>
</feature>